<proteinExistence type="predicted"/>
<reference evidence="1" key="1">
    <citation type="submission" date="2021-06" db="EMBL/GenBank/DDBJ databases">
        <authorList>
            <person name="Kallberg Y."/>
            <person name="Tangrot J."/>
            <person name="Rosling A."/>
        </authorList>
    </citation>
    <scope>NUCLEOTIDE SEQUENCE</scope>
    <source>
        <strain evidence="1">MA461A</strain>
    </source>
</reference>
<dbReference type="EMBL" id="CAJVQC010156591">
    <property type="protein sequence ID" value="CAG8847567.1"/>
    <property type="molecule type" value="Genomic_DNA"/>
</dbReference>
<feature type="non-terminal residue" evidence="1">
    <location>
        <position position="1"/>
    </location>
</feature>
<organism evidence="1 2">
    <name type="scientific">Racocetra persica</name>
    <dbReference type="NCBI Taxonomy" id="160502"/>
    <lineage>
        <taxon>Eukaryota</taxon>
        <taxon>Fungi</taxon>
        <taxon>Fungi incertae sedis</taxon>
        <taxon>Mucoromycota</taxon>
        <taxon>Glomeromycotina</taxon>
        <taxon>Glomeromycetes</taxon>
        <taxon>Diversisporales</taxon>
        <taxon>Gigasporaceae</taxon>
        <taxon>Racocetra</taxon>
    </lineage>
</organism>
<evidence type="ECO:0000313" key="2">
    <source>
        <dbReference type="Proteomes" id="UP000789920"/>
    </source>
</evidence>
<sequence>HFVKIHTRKPWKNKEILERGFGGRNLDKDNNGLYSDLYKAYCEEFKMFAAINTYKNINETNSRIKVQVGNIVDLKEISDPDNNSYALVKAIITHQANNGK</sequence>
<evidence type="ECO:0000313" key="1">
    <source>
        <dbReference type="EMBL" id="CAG8847567.1"/>
    </source>
</evidence>
<protein>
    <submittedName>
        <fullName evidence="1">8469_t:CDS:1</fullName>
    </submittedName>
</protein>
<gene>
    <name evidence="1" type="ORF">RPERSI_LOCUS34696</name>
</gene>
<name>A0ACA9SS73_9GLOM</name>
<keyword evidence="2" id="KW-1185">Reference proteome</keyword>
<feature type="non-terminal residue" evidence="1">
    <location>
        <position position="100"/>
    </location>
</feature>
<comment type="caution">
    <text evidence="1">The sequence shown here is derived from an EMBL/GenBank/DDBJ whole genome shotgun (WGS) entry which is preliminary data.</text>
</comment>
<dbReference type="Proteomes" id="UP000789920">
    <property type="component" value="Unassembled WGS sequence"/>
</dbReference>
<accession>A0ACA9SS73</accession>